<evidence type="ECO:0000313" key="7">
    <source>
        <dbReference type="EMBL" id="RDU65355.1"/>
    </source>
</evidence>
<keyword evidence="4" id="KW-0648">Protein biosynthesis</keyword>
<feature type="non-terminal residue" evidence="7">
    <location>
        <position position="78"/>
    </location>
</feature>
<dbReference type="InterPro" id="IPR025490">
    <property type="entry name" value="RqcP"/>
</dbReference>
<dbReference type="Proteomes" id="UP000256379">
    <property type="component" value="Unassembled WGS sequence"/>
</dbReference>
<dbReference type="Gene3D" id="3.10.290.10">
    <property type="entry name" value="RNA-binding S4 domain"/>
    <property type="match status" value="1"/>
</dbReference>
<gene>
    <name evidence="7" type="ORF">CQA53_06155</name>
</gene>
<evidence type="ECO:0000256" key="4">
    <source>
        <dbReference type="ARBA" id="ARBA00022917"/>
    </source>
</evidence>
<dbReference type="OrthoDB" id="9797176at2"/>
<dbReference type="AlphaFoldDB" id="A0A3D8IKA3"/>
<feature type="domain" description="RNA-binding S4" evidence="6">
    <location>
        <begin position="1"/>
        <end position="62"/>
    </location>
</feature>
<evidence type="ECO:0000313" key="8">
    <source>
        <dbReference type="Proteomes" id="UP000256379"/>
    </source>
</evidence>
<protein>
    <recommendedName>
        <fullName evidence="6">RNA-binding S4 domain-containing protein</fullName>
    </recommendedName>
</protein>
<dbReference type="GO" id="GO:0000049">
    <property type="term" value="F:tRNA binding"/>
    <property type="evidence" value="ECO:0007669"/>
    <property type="project" value="UniProtKB-KW"/>
</dbReference>
<sequence>MRLDKFLNATNITKRRAIAQDMCENNVVLVNDIISKSSKEVKIGDIITIKFLEQDKKYQVLQIPTLKTIPKNIKDQYI</sequence>
<keyword evidence="3 5" id="KW-0694">RNA-binding</keyword>
<dbReference type="EMBL" id="NXLQ01000012">
    <property type="protein sequence ID" value="RDU65355.1"/>
    <property type="molecule type" value="Genomic_DNA"/>
</dbReference>
<dbReference type="PIRSF" id="PIRSF038881">
    <property type="entry name" value="RNAbp_HP1423"/>
    <property type="match status" value="1"/>
</dbReference>
<dbReference type="Pfam" id="PF01479">
    <property type="entry name" value="S4"/>
    <property type="match status" value="1"/>
</dbReference>
<evidence type="ECO:0000256" key="5">
    <source>
        <dbReference type="PROSITE-ProRule" id="PRU00182"/>
    </source>
</evidence>
<keyword evidence="8" id="KW-1185">Reference proteome</keyword>
<dbReference type="InterPro" id="IPR036986">
    <property type="entry name" value="S4_RNA-bd_sf"/>
</dbReference>
<reference evidence="7 8" key="1">
    <citation type="submission" date="2018-04" db="EMBL/GenBank/DDBJ databases">
        <title>Novel Campyloabacter and Helicobacter Species and Strains.</title>
        <authorList>
            <person name="Mannion A.J."/>
            <person name="Shen Z."/>
            <person name="Fox J.G."/>
        </authorList>
    </citation>
    <scope>NUCLEOTIDE SEQUENCE [LARGE SCALE GENOMIC DNA]</scope>
    <source>
        <strain evidence="7 8">MIT 17-337</strain>
    </source>
</reference>
<proteinExistence type="predicted"/>
<dbReference type="RefSeq" id="WP_147290005.1">
    <property type="nucleotide sequence ID" value="NZ_NXLQ01000012.1"/>
</dbReference>
<dbReference type="PROSITE" id="PS50889">
    <property type="entry name" value="S4"/>
    <property type="match status" value="1"/>
</dbReference>
<accession>A0A3D8IKA3</accession>
<dbReference type="GO" id="GO:0006412">
    <property type="term" value="P:translation"/>
    <property type="evidence" value="ECO:0007669"/>
    <property type="project" value="UniProtKB-KW"/>
</dbReference>
<keyword evidence="1" id="KW-0820">tRNA-binding</keyword>
<name>A0A3D8IKA3_9HELI</name>
<evidence type="ECO:0000256" key="2">
    <source>
        <dbReference type="ARBA" id="ARBA00022730"/>
    </source>
</evidence>
<dbReference type="GO" id="GO:0019843">
    <property type="term" value="F:rRNA binding"/>
    <property type="evidence" value="ECO:0007669"/>
    <property type="project" value="UniProtKB-KW"/>
</dbReference>
<keyword evidence="2" id="KW-0699">rRNA-binding</keyword>
<dbReference type="SMART" id="SM00363">
    <property type="entry name" value="S4"/>
    <property type="match status" value="1"/>
</dbReference>
<evidence type="ECO:0000256" key="3">
    <source>
        <dbReference type="ARBA" id="ARBA00022884"/>
    </source>
</evidence>
<evidence type="ECO:0000256" key="1">
    <source>
        <dbReference type="ARBA" id="ARBA00022555"/>
    </source>
</evidence>
<dbReference type="CDD" id="cd00165">
    <property type="entry name" value="S4"/>
    <property type="match status" value="1"/>
</dbReference>
<dbReference type="InterPro" id="IPR002942">
    <property type="entry name" value="S4_RNA-bd"/>
</dbReference>
<comment type="caution">
    <text evidence="7">The sequence shown here is derived from an EMBL/GenBank/DDBJ whole genome shotgun (WGS) entry which is preliminary data.</text>
</comment>
<organism evidence="7 8">
    <name type="scientific">Helicobacter didelphidarum</name>
    <dbReference type="NCBI Taxonomy" id="2040648"/>
    <lineage>
        <taxon>Bacteria</taxon>
        <taxon>Pseudomonadati</taxon>
        <taxon>Campylobacterota</taxon>
        <taxon>Epsilonproteobacteria</taxon>
        <taxon>Campylobacterales</taxon>
        <taxon>Helicobacteraceae</taxon>
        <taxon>Helicobacter</taxon>
    </lineage>
</organism>
<dbReference type="SUPFAM" id="SSF55174">
    <property type="entry name" value="Alpha-L RNA-binding motif"/>
    <property type="match status" value="1"/>
</dbReference>
<evidence type="ECO:0000259" key="6">
    <source>
        <dbReference type="SMART" id="SM00363"/>
    </source>
</evidence>